<dbReference type="Proteomes" id="UP000054485">
    <property type="component" value="Unassembled WGS sequence"/>
</dbReference>
<reference evidence="1 2" key="1">
    <citation type="submission" date="2014-04" db="EMBL/GenBank/DDBJ databases">
        <authorList>
            <consortium name="DOE Joint Genome Institute"/>
            <person name="Kuo A."/>
            <person name="Ruytinx J."/>
            <person name="Rineau F."/>
            <person name="Colpaert J."/>
            <person name="Kohler A."/>
            <person name="Nagy L.G."/>
            <person name="Floudas D."/>
            <person name="Copeland A."/>
            <person name="Barry K.W."/>
            <person name="Cichocki N."/>
            <person name="Veneault-Fourrey C."/>
            <person name="LaButti K."/>
            <person name="Lindquist E.A."/>
            <person name="Lipzen A."/>
            <person name="Lundell T."/>
            <person name="Morin E."/>
            <person name="Murat C."/>
            <person name="Sun H."/>
            <person name="Tunlid A."/>
            <person name="Henrissat B."/>
            <person name="Grigoriev I.V."/>
            <person name="Hibbett D.S."/>
            <person name="Martin F."/>
            <person name="Nordberg H.P."/>
            <person name="Cantor M.N."/>
            <person name="Hua S.X."/>
        </authorList>
    </citation>
    <scope>NUCLEOTIDE SEQUENCE [LARGE SCALE GENOMIC DNA]</scope>
    <source>
        <strain evidence="1 2">UH-Slu-Lm8-n1</strain>
    </source>
</reference>
<keyword evidence="2" id="KW-1185">Reference proteome</keyword>
<reference evidence="2" key="2">
    <citation type="submission" date="2015-01" db="EMBL/GenBank/DDBJ databases">
        <title>Evolutionary Origins and Diversification of the Mycorrhizal Mutualists.</title>
        <authorList>
            <consortium name="DOE Joint Genome Institute"/>
            <consortium name="Mycorrhizal Genomics Consortium"/>
            <person name="Kohler A."/>
            <person name="Kuo A."/>
            <person name="Nagy L.G."/>
            <person name="Floudas D."/>
            <person name="Copeland A."/>
            <person name="Barry K.W."/>
            <person name="Cichocki N."/>
            <person name="Veneault-Fourrey C."/>
            <person name="LaButti K."/>
            <person name="Lindquist E.A."/>
            <person name="Lipzen A."/>
            <person name="Lundell T."/>
            <person name="Morin E."/>
            <person name="Murat C."/>
            <person name="Riley R."/>
            <person name="Ohm R."/>
            <person name="Sun H."/>
            <person name="Tunlid A."/>
            <person name="Henrissat B."/>
            <person name="Grigoriev I.V."/>
            <person name="Hibbett D.S."/>
            <person name="Martin F."/>
        </authorList>
    </citation>
    <scope>NUCLEOTIDE SEQUENCE [LARGE SCALE GENOMIC DNA]</scope>
    <source>
        <strain evidence="2">UH-Slu-Lm8-n1</strain>
    </source>
</reference>
<sequence>MLPMCGNFHCLESTDAVDLFNMGKRFKNDCGFLSLYCELITALGKQMSTFHTFAYR</sequence>
<dbReference type="AlphaFoldDB" id="A0A0D0AVB9"/>
<dbReference type="HOGENOM" id="CLU_3015767_0_0_1"/>
<evidence type="ECO:0000313" key="2">
    <source>
        <dbReference type="Proteomes" id="UP000054485"/>
    </source>
</evidence>
<name>A0A0D0AVB9_9AGAM</name>
<accession>A0A0D0AVB9</accession>
<gene>
    <name evidence="1" type="ORF">CY34DRAFT_398567</name>
</gene>
<evidence type="ECO:0000313" key="1">
    <source>
        <dbReference type="EMBL" id="KIK38337.1"/>
    </source>
</evidence>
<proteinExistence type="predicted"/>
<dbReference type="EMBL" id="KN835399">
    <property type="protein sequence ID" value="KIK38337.1"/>
    <property type="molecule type" value="Genomic_DNA"/>
</dbReference>
<dbReference type="InParanoid" id="A0A0D0AVB9"/>
<organism evidence="1 2">
    <name type="scientific">Suillus luteus UH-Slu-Lm8-n1</name>
    <dbReference type="NCBI Taxonomy" id="930992"/>
    <lineage>
        <taxon>Eukaryota</taxon>
        <taxon>Fungi</taxon>
        <taxon>Dikarya</taxon>
        <taxon>Basidiomycota</taxon>
        <taxon>Agaricomycotina</taxon>
        <taxon>Agaricomycetes</taxon>
        <taxon>Agaricomycetidae</taxon>
        <taxon>Boletales</taxon>
        <taxon>Suillineae</taxon>
        <taxon>Suillaceae</taxon>
        <taxon>Suillus</taxon>
    </lineage>
</organism>
<protein>
    <submittedName>
        <fullName evidence="1">Uncharacterized protein</fullName>
    </submittedName>
</protein>